<keyword evidence="2" id="KW-1133">Transmembrane helix</keyword>
<evidence type="ECO:0000313" key="4">
    <source>
        <dbReference type="Proteomes" id="UP000030854"/>
    </source>
</evidence>
<evidence type="ECO:0000313" key="3">
    <source>
        <dbReference type="EMBL" id="KHJ36404.1"/>
    </source>
</evidence>
<gene>
    <name evidence="3" type="ORF">EV44_g0833</name>
</gene>
<sequence length="982" mass="111398">MINKEREIATRHTRKPPYTKNPINFNCQSRNIFNRKVSEHEAHGNLQEEDGVLSPNNSGGHNHQIDKNPIKFSKIFHEVLHNMDSQPLNESSAIKKNTIPQPSTPRSRRCKNLSQSRPQDDIRPGRQMNGRLSQDFRFSITDNYESEGDVICGDGSPSPSPITGTMFQGTKESRRQNSISKLAYPIRRSARENTESASSRSQYDQKMKKKTLVHDKSIFDRKGTIRKQSEILKKPIQDVKINTAQASTQKGSFNNVPMVCSKAQKKNEIFADYISKEFFPNSGEISNYMSILDQDTKNPWSLQPSNDKSSGTTLPISIIEKLDKDQSICFDSNKNWQESIILSSENLTTSPKLTTQYKSLETGPNSPVNSPPKNQSQNGSINSPRISINDKNYLPKQNTNSLPTLATNSLPYLESEQTETVKYQENPKLGDLKSHSTCERLHGTSNRDDLSEVPKYVTKESCNNHSNKVNINLPSPNLNAENLSETNKQIKRSLASEKQSLADTTQKKGEKSGSNPYTDEDPKKKRNKEPSISSTPIIPEKKLGLKNSSKHYDSNLEIDPEDRVAAEARLFEPQPVESVSEVNSISAISPSQSSFSTEEIIDEGMRLNSYPLSSKTPKIIGAYIETPITFSNLDRTQKSFQRRDLSLGSIECERGISFNKQMIKSNAHSSSLQTHLHERTAKPPALSNIINTAHRITASEDLRLIKLEENIEDSDLDSFIEKVANINEDIDCNELIMKLSNSRFLDPEIDWDKVSLSQVGNKEFLVNHMMERMKHKLNNASRGFHDIKLGLERLEQRVASTCSNDKNTLATKDSKYKKDYNATQRTSPISWFYIRVAPPRPNEKSRLFRNRNWKLTWLGLSLLMVLFWCLVELAMCKVFCHPKYSNKNTWQPSDPFFPWAIPTQLDKWTGRIISRSIKYFLEWFHRSSISQERPTHSYSGYDWWEGRSGPAASIYSQTLSNFDPGTGVGVGVGNIDDDEILI</sequence>
<name>A0A0B1PIU1_UNCNE</name>
<keyword evidence="2" id="KW-0472">Membrane</keyword>
<feature type="region of interest" description="Disordered" evidence="1">
    <location>
        <begin position="357"/>
        <end position="454"/>
    </location>
</feature>
<dbReference type="Proteomes" id="UP000030854">
    <property type="component" value="Unassembled WGS sequence"/>
</dbReference>
<feature type="compositionally biased region" description="Basic and acidic residues" evidence="1">
    <location>
        <begin position="1"/>
        <end position="10"/>
    </location>
</feature>
<feature type="compositionally biased region" description="Polar residues" evidence="1">
    <location>
        <begin position="357"/>
        <end position="410"/>
    </location>
</feature>
<feature type="region of interest" description="Disordered" evidence="1">
    <location>
        <begin position="86"/>
        <end position="129"/>
    </location>
</feature>
<feature type="transmembrane region" description="Helical" evidence="2">
    <location>
        <begin position="855"/>
        <end position="880"/>
    </location>
</feature>
<feature type="compositionally biased region" description="Polar residues" evidence="1">
    <location>
        <begin position="86"/>
        <end position="105"/>
    </location>
</feature>
<dbReference type="HOGENOM" id="CLU_303309_0_0_1"/>
<feature type="compositionally biased region" description="Polar residues" evidence="1">
    <location>
        <begin position="195"/>
        <end position="204"/>
    </location>
</feature>
<protein>
    <submittedName>
        <fullName evidence="3">Uncharacterized protein</fullName>
    </submittedName>
</protein>
<evidence type="ECO:0000256" key="1">
    <source>
        <dbReference type="SAM" id="MobiDB-lite"/>
    </source>
</evidence>
<feature type="region of interest" description="Disordered" evidence="1">
    <location>
        <begin position="490"/>
        <end position="546"/>
    </location>
</feature>
<dbReference type="EMBL" id="JNVN01000033">
    <property type="protein sequence ID" value="KHJ36404.1"/>
    <property type="molecule type" value="Genomic_DNA"/>
</dbReference>
<organism evidence="3 4">
    <name type="scientific">Uncinula necator</name>
    <name type="common">Grape powdery mildew</name>
    <dbReference type="NCBI Taxonomy" id="52586"/>
    <lineage>
        <taxon>Eukaryota</taxon>
        <taxon>Fungi</taxon>
        <taxon>Dikarya</taxon>
        <taxon>Ascomycota</taxon>
        <taxon>Pezizomycotina</taxon>
        <taxon>Leotiomycetes</taxon>
        <taxon>Erysiphales</taxon>
        <taxon>Erysiphaceae</taxon>
        <taxon>Erysiphe</taxon>
    </lineage>
</organism>
<keyword evidence="2" id="KW-0812">Transmembrane</keyword>
<dbReference type="OrthoDB" id="3439035at2759"/>
<feature type="region of interest" description="Disordered" evidence="1">
    <location>
        <begin position="1"/>
        <end position="22"/>
    </location>
</feature>
<accession>A0A0B1PIU1</accession>
<feature type="region of interest" description="Disordered" evidence="1">
    <location>
        <begin position="41"/>
        <end position="66"/>
    </location>
</feature>
<proteinExistence type="predicted"/>
<dbReference type="AlphaFoldDB" id="A0A0B1PIU1"/>
<keyword evidence="4" id="KW-1185">Reference proteome</keyword>
<dbReference type="STRING" id="52586.A0A0B1PIU1"/>
<comment type="caution">
    <text evidence="3">The sequence shown here is derived from an EMBL/GenBank/DDBJ whole genome shotgun (WGS) entry which is preliminary data.</text>
</comment>
<feature type="region of interest" description="Disordered" evidence="1">
    <location>
        <begin position="188"/>
        <end position="209"/>
    </location>
</feature>
<reference evidence="3 4" key="1">
    <citation type="journal article" date="2014" name="BMC Genomics">
        <title>Adaptive genomic structural variation in the grape powdery mildew pathogen, Erysiphe necator.</title>
        <authorList>
            <person name="Jones L."/>
            <person name="Riaz S."/>
            <person name="Morales-Cruz A."/>
            <person name="Amrine K.C."/>
            <person name="McGuire B."/>
            <person name="Gubler W.D."/>
            <person name="Walker M.A."/>
            <person name="Cantu D."/>
        </authorList>
    </citation>
    <scope>NUCLEOTIDE SEQUENCE [LARGE SCALE GENOMIC DNA]</scope>
    <source>
        <strain evidence="4">c</strain>
    </source>
</reference>
<evidence type="ECO:0000256" key="2">
    <source>
        <dbReference type="SAM" id="Phobius"/>
    </source>
</evidence>
<feature type="compositionally biased region" description="Basic and acidic residues" evidence="1">
    <location>
        <begin position="428"/>
        <end position="452"/>
    </location>
</feature>